<comment type="subcellular location">
    <subcellularLocation>
        <location evidence="1">Membrane</location>
    </subcellularLocation>
</comment>
<evidence type="ECO:0000259" key="9">
    <source>
        <dbReference type="PROSITE" id="PS50885"/>
    </source>
</evidence>
<dbReference type="GO" id="GO:0007165">
    <property type="term" value="P:signal transduction"/>
    <property type="evidence" value="ECO:0007669"/>
    <property type="project" value="UniProtKB-KW"/>
</dbReference>
<dbReference type="Gene3D" id="1.10.287.950">
    <property type="entry name" value="Methyl-accepting chemotaxis protein"/>
    <property type="match status" value="1"/>
</dbReference>
<organism evidence="10 11">
    <name type="scientific">endosymbiont of Escarpia spicata</name>
    <dbReference type="NCBI Taxonomy" id="2200908"/>
    <lineage>
        <taxon>Bacteria</taxon>
        <taxon>Pseudomonadati</taxon>
        <taxon>Pseudomonadota</taxon>
        <taxon>Gammaproteobacteria</taxon>
        <taxon>sulfur-oxidizing symbionts</taxon>
    </lineage>
</organism>
<reference evidence="10 11" key="1">
    <citation type="journal article" date="2018" name="ISME J.">
        <title>Endosymbiont genomes yield clues of tubeworm success.</title>
        <authorList>
            <person name="Li Y."/>
            <person name="Liles M.R."/>
            <person name="Halanych K.M."/>
        </authorList>
    </citation>
    <scope>NUCLEOTIDE SEQUENCE [LARGE SCALE GENOMIC DNA]</scope>
    <source>
        <strain evidence="10">A1462</strain>
    </source>
</reference>
<proteinExistence type="inferred from homology"/>
<comment type="caution">
    <text evidence="10">The sequence shown here is derived from an EMBL/GenBank/DDBJ whole genome shotgun (WGS) entry which is preliminary data.</text>
</comment>
<dbReference type="PROSITE" id="PS50885">
    <property type="entry name" value="HAMP"/>
    <property type="match status" value="2"/>
</dbReference>
<dbReference type="Gene3D" id="3.30.450.20">
    <property type="entry name" value="PAS domain"/>
    <property type="match status" value="1"/>
</dbReference>
<name>A0A370DJT2_9GAMM</name>
<dbReference type="Pfam" id="PF00672">
    <property type="entry name" value="HAMP"/>
    <property type="match status" value="1"/>
</dbReference>
<keyword evidence="7" id="KW-0472">Membrane</keyword>
<dbReference type="InterPro" id="IPR003660">
    <property type="entry name" value="HAMP_dom"/>
</dbReference>
<feature type="region of interest" description="Disordered" evidence="6">
    <location>
        <begin position="477"/>
        <end position="506"/>
    </location>
</feature>
<protein>
    <submittedName>
        <fullName evidence="10">Methyl-accepting chemotaxis protein</fullName>
    </submittedName>
</protein>
<evidence type="ECO:0000256" key="1">
    <source>
        <dbReference type="ARBA" id="ARBA00004370"/>
    </source>
</evidence>
<dbReference type="PROSITE" id="PS50111">
    <property type="entry name" value="CHEMOTAXIS_TRANSDUC_2"/>
    <property type="match status" value="1"/>
</dbReference>
<evidence type="ECO:0000313" key="10">
    <source>
        <dbReference type="EMBL" id="RDH85165.1"/>
    </source>
</evidence>
<dbReference type="SMART" id="SM00283">
    <property type="entry name" value="MA"/>
    <property type="match status" value="1"/>
</dbReference>
<dbReference type="EMBL" id="QFXE01000014">
    <property type="protein sequence ID" value="RDH85165.1"/>
    <property type="molecule type" value="Genomic_DNA"/>
</dbReference>
<evidence type="ECO:0000256" key="7">
    <source>
        <dbReference type="SAM" id="Phobius"/>
    </source>
</evidence>
<dbReference type="SUPFAM" id="SSF58104">
    <property type="entry name" value="Methyl-accepting chemotaxis protein (MCP) signaling domain"/>
    <property type="match status" value="1"/>
</dbReference>
<feature type="domain" description="HAMP" evidence="9">
    <location>
        <begin position="416"/>
        <end position="461"/>
    </location>
</feature>
<dbReference type="CDD" id="cd11386">
    <property type="entry name" value="MCP_signal"/>
    <property type="match status" value="1"/>
</dbReference>
<dbReference type="InterPro" id="IPR004089">
    <property type="entry name" value="MCPsignal_dom"/>
</dbReference>
<dbReference type="PRINTS" id="PR00260">
    <property type="entry name" value="CHEMTRNSDUCR"/>
</dbReference>
<evidence type="ECO:0000256" key="6">
    <source>
        <dbReference type="SAM" id="MobiDB-lite"/>
    </source>
</evidence>
<dbReference type="Pfam" id="PF18947">
    <property type="entry name" value="HAMP_2"/>
    <property type="match status" value="1"/>
</dbReference>
<sequence>MKSATGVDNSRTTEENITLADNNLAQISEGMLAVVDDISRTNMHVKVLERKLKGISSTMRGLVEEVSETAEELPEGDARYALEDVTDAVGDIEETMRREALISVSRTVGKMAEFTQSIDIQVASIKALADELKKVKELSSGVVSANQDIRSLSEAFSGEISVSRNVIAGVLLIAAIISLVGAVLLTRAITQPLNRANEIAKGIASGDLNQTVDITSKDEIGQLGSSMKVMIKNLKRNIDETQQRADEASRIRMALDNVSSSVMMADNERNIIYLNFAADKLFAEAEADFRKELPDFHSDQLLGSSIDTLHRHADHQASQLENLEKPYESEFLIGGRTMRTIANPVINPQGERLGTAVEWTERTAEVAVEAEVESIVAAAREGDLSCRIETHNKQGFFKELGGGINSLIEQVELIFQDLSEVMSMMAQGNLTHPVRGQYHGSFEVMKGNVNSTLDNLRGTLGELRESMDEMRTTADEISAGNNSLSARTEQQASSLEETASSMEELTSTVSNNADNAQQANQLAANARNKAEEGGAVVGQAVQAMDAINTSSAKIAEIIGVIDEIAFQTNLLALNASVEAARAGEQGRGFAVVATEVRNLAGRSATAAKEIKELIKDSGEKVLLGAELVDKSGGTLEEIVDAVKKVSDIIAEIAAASSQQSAGIDQVNRAVTSMDEMTQQNAALAEQTSAASASMSDKTAEVNGMVARFEV</sequence>
<dbReference type="PANTHER" id="PTHR43531">
    <property type="entry name" value="PROTEIN ICFG"/>
    <property type="match status" value="1"/>
</dbReference>
<dbReference type="Gene3D" id="6.10.340.10">
    <property type="match status" value="1"/>
</dbReference>
<evidence type="ECO:0000256" key="2">
    <source>
        <dbReference type="ARBA" id="ARBA00022481"/>
    </source>
</evidence>
<dbReference type="SUPFAM" id="SSF158472">
    <property type="entry name" value="HAMP domain-like"/>
    <property type="match status" value="1"/>
</dbReference>
<evidence type="ECO:0000259" key="8">
    <source>
        <dbReference type="PROSITE" id="PS50111"/>
    </source>
</evidence>
<evidence type="ECO:0000256" key="5">
    <source>
        <dbReference type="PROSITE-ProRule" id="PRU00284"/>
    </source>
</evidence>
<dbReference type="PANTHER" id="PTHR43531:SF14">
    <property type="entry name" value="METHYL-ACCEPTING CHEMOTAXIS PROTEIN I-RELATED"/>
    <property type="match status" value="1"/>
</dbReference>
<dbReference type="CDD" id="cd06225">
    <property type="entry name" value="HAMP"/>
    <property type="match status" value="1"/>
</dbReference>
<dbReference type="AlphaFoldDB" id="A0A370DJT2"/>
<feature type="domain" description="Methyl-accepting transducer" evidence="8">
    <location>
        <begin position="466"/>
        <end position="695"/>
    </location>
</feature>
<dbReference type="InterPro" id="IPR051310">
    <property type="entry name" value="MCP_chemotaxis"/>
</dbReference>
<feature type="compositionally biased region" description="Polar residues" evidence="6">
    <location>
        <begin position="479"/>
        <end position="506"/>
    </location>
</feature>
<evidence type="ECO:0000256" key="3">
    <source>
        <dbReference type="ARBA" id="ARBA00023224"/>
    </source>
</evidence>
<feature type="domain" description="HAMP" evidence="9">
    <location>
        <begin position="187"/>
        <end position="239"/>
    </location>
</feature>
<keyword evidence="2" id="KW-0488">Methylation</keyword>
<dbReference type="Proteomes" id="UP000254771">
    <property type="component" value="Unassembled WGS sequence"/>
</dbReference>
<keyword evidence="3 5" id="KW-0807">Transducer</keyword>
<dbReference type="InterPro" id="IPR004090">
    <property type="entry name" value="Chemotax_Me-accpt_rcpt"/>
</dbReference>
<dbReference type="SMART" id="SM00304">
    <property type="entry name" value="HAMP"/>
    <property type="match status" value="2"/>
</dbReference>
<keyword evidence="7" id="KW-1133">Transmembrane helix</keyword>
<evidence type="ECO:0000313" key="11">
    <source>
        <dbReference type="Proteomes" id="UP000254771"/>
    </source>
</evidence>
<evidence type="ECO:0000256" key="4">
    <source>
        <dbReference type="ARBA" id="ARBA00029447"/>
    </source>
</evidence>
<keyword evidence="11" id="KW-1185">Reference proteome</keyword>
<gene>
    <name evidence="10" type="ORF">DIZ78_11625</name>
</gene>
<keyword evidence="7" id="KW-0812">Transmembrane</keyword>
<accession>A0A370DJT2</accession>
<feature type="transmembrane region" description="Helical" evidence="7">
    <location>
        <begin position="166"/>
        <end position="185"/>
    </location>
</feature>
<dbReference type="Pfam" id="PF00015">
    <property type="entry name" value="MCPsignal"/>
    <property type="match status" value="1"/>
</dbReference>
<comment type="similarity">
    <text evidence="4">Belongs to the methyl-accepting chemotaxis (MCP) protein family.</text>
</comment>
<dbReference type="GO" id="GO:0006935">
    <property type="term" value="P:chemotaxis"/>
    <property type="evidence" value="ECO:0007669"/>
    <property type="project" value="UniProtKB-KW"/>
</dbReference>
<dbReference type="GO" id="GO:0004888">
    <property type="term" value="F:transmembrane signaling receptor activity"/>
    <property type="evidence" value="ECO:0007669"/>
    <property type="project" value="InterPro"/>
</dbReference>
<dbReference type="GO" id="GO:0005886">
    <property type="term" value="C:plasma membrane"/>
    <property type="evidence" value="ECO:0007669"/>
    <property type="project" value="TreeGrafter"/>
</dbReference>
<dbReference type="FunFam" id="1.10.287.950:FF:000001">
    <property type="entry name" value="Methyl-accepting chemotaxis sensory transducer"/>
    <property type="match status" value="1"/>
</dbReference>